<dbReference type="Gene3D" id="3.40.640.10">
    <property type="entry name" value="Type I PLP-dependent aspartate aminotransferase-like (Major domain)"/>
    <property type="match status" value="1"/>
</dbReference>
<geneLocation type="plasmid" evidence="4 5">
    <name>unnamed1</name>
</geneLocation>
<keyword evidence="4" id="KW-0032">Aminotransferase</keyword>
<name>A0A6N1AC14_9PROT</name>
<gene>
    <name evidence="4" type="ORF">HUE56_00810</name>
</gene>
<dbReference type="RefSeq" id="WP_149200356.1">
    <property type="nucleotide sequence ID" value="NZ_BSOV01000032.1"/>
</dbReference>
<organism evidence="4 5">
    <name type="scientific">Azospirillum oryzae</name>
    <dbReference type="NCBI Taxonomy" id="286727"/>
    <lineage>
        <taxon>Bacteria</taxon>
        <taxon>Pseudomonadati</taxon>
        <taxon>Pseudomonadota</taxon>
        <taxon>Alphaproteobacteria</taxon>
        <taxon>Rhodospirillales</taxon>
        <taxon>Azospirillaceae</taxon>
        <taxon>Azospirillum</taxon>
    </lineage>
</organism>
<dbReference type="PIRSF" id="PIRSF000390">
    <property type="entry name" value="PLP_StrS"/>
    <property type="match status" value="1"/>
</dbReference>
<dbReference type="OrthoDB" id="9768668at2"/>
<proteinExistence type="inferred from homology"/>
<evidence type="ECO:0000256" key="3">
    <source>
        <dbReference type="RuleBase" id="RU004508"/>
    </source>
</evidence>
<dbReference type="Pfam" id="PF01041">
    <property type="entry name" value="DegT_DnrJ_EryC1"/>
    <property type="match status" value="1"/>
</dbReference>
<evidence type="ECO:0000256" key="1">
    <source>
        <dbReference type="PIRSR" id="PIRSR000390-1"/>
    </source>
</evidence>
<dbReference type="InterPro" id="IPR015421">
    <property type="entry name" value="PyrdxlP-dep_Trfase_major"/>
</dbReference>
<feature type="active site" description="Proton acceptor" evidence="1">
    <location>
        <position position="195"/>
    </location>
</feature>
<reference evidence="4 5" key="1">
    <citation type="submission" date="2020-06" db="EMBL/GenBank/DDBJ databases">
        <title>Complete genome of Azosprillum oryzae KACC14407.</title>
        <authorList>
            <person name="Kim M."/>
            <person name="Park Y.-J."/>
            <person name="Shin J.-H."/>
        </authorList>
    </citation>
    <scope>NUCLEOTIDE SEQUENCE [LARGE SCALE GENOMIC DNA]</scope>
    <source>
        <strain evidence="4 5">KACC 14407</strain>
        <plasmid evidence="4 5">unnamed1</plasmid>
    </source>
</reference>
<dbReference type="AlphaFoldDB" id="A0A6N1AC14"/>
<dbReference type="CDD" id="cd00616">
    <property type="entry name" value="AHBA_syn"/>
    <property type="match status" value="1"/>
</dbReference>
<dbReference type="GO" id="GO:0008483">
    <property type="term" value="F:transaminase activity"/>
    <property type="evidence" value="ECO:0007669"/>
    <property type="project" value="UniProtKB-KW"/>
</dbReference>
<dbReference type="InterPro" id="IPR015424">
    <property type="entry name" value="PyrdxlP-dep_Trfase"/>
</dbReference>
<accession>A0A6N1AC14</accession>
<sequence length="377" mass="41122">MPDADRPVNPAPIPYVNLSAQFEEERDELLAVVTDALRRGDYIGGGAVHALERALAEMHSVEEAVCLNSGTDALVLAMRVLGIGHGDEVITPANSFVASTSSIVHVGARPVLVDVLPDQNIDPDAVARAITPRTKAIMPVHLTGRIADMDAILALAERHGLQVIEDAAQAIGSLHRGRLAGTIGDIGCFSAHPLKNLNACGDAGFLVTRRSDIARRIRLLRNHGLADRNTVTEFGIVSRLDTLQASILLMRLKRLPQVTERRRRNAALYQSLLAPEHVFMPPCLEHEFNTFHTFVVQVDQRDALQSWLGEHGIGTAVHYPIPIHLQPAASSLGYKPGDFPVTETQAKRILTLPVNQYLSEADVRRVAATVNAFYDRT</sequence>
<dbReference type="InterPro" id="IPR000653">
    <property type="entry name" value="DegT/StrS_aminotransferase"/>
</dbReference>
<dbReference type="GO" id="GO:0000271">
    <property type="term" value="P:polysaccharide biosynthetic process"/>
    <property type="evidence" value="ECO:0007669"/>
    <property type="project" value="TreeGrafter"/>
</dbReference>
<evidence type="ECO:0000313" key="5">
    <source>
        <dbReference type="Proteomes" id="UP000509702"/>
    </source>
</evidence>
<comment type="similarity">
    <text evidence="3">Belongs to the DegT/DnrJ/EryC1 family.</text>
</comment>
<keyword evidence="4" id="KW-0808">Transferase</keyword>
<keyword evidence="4" id="KW-0614">Plasmid</keyword>
<dbReference type="SUPFAM" id="SSF53383">
    <property type="entry name" value="PLP-dependent transferases"/>
    <property type="match status" value="1"/>
</dbReference>
<dbReference type="PANTHER" id="PTHR30244:SF42">
    <property type="entry name" value="UDP-2-ACETAMIDO-2-DEOXY-3-OXO-D-GLUCURONATE AMINOTRANSFERASE"/>
    <property type="match status" value="1"/>
</dbReference>
<dbReference type="Proteomes" id="UP000509702">
    <property type="component" value="Plasmid unnamed1"/>
</dbReference>
<dbReference type="EMBL" id="CP054615">
    <property type="protein sequence ID" value="QKS49083.1"/>
    <property type="molecule type" value="Genomic_DNA"/>
</dbReference>
<dbReference type="InterPro" id="IPR015422">
    <property type="entry name" value="PyrdxlP-dep_Trfase_small"/>
</dbReference>
<dbReference type="Gene3D" id="3.90.1150.10">
    <property type="entry name" value="Aspartate Aminotransferase, domain 1"/>
    <property type="match status" value="1"/>
</dbReference>
<dbReference type="KEGG" id="aoz:HUE56_00810"/>
<feature type="modified residue" description="N6-(pyridoxal phosphate)lysine" evidence="2">
    <location>
        <position position="195"/>
    </location>
</feature>
<dbReference type="PANTHER" id="PTHR30244">
    <property type="entry name" value="TRANSAMINASE"/>
    <property type="match status" value="1"/>
</dbReference>
<keyword evidence="5" id="KW-1185">Reference proteome</keyword>
<protein>
    <submittedName>
        <fullName evidence="4">DegT/DnrJ/EryC1/StrS family aminotransferase</fullName>
    </submittedName>
</protein>
<dbReference type="GO" id="GO:0030170">
    <property type="term" value="F:pyridoxal phosphate binding"/>
    <property type="evidence" value="ECO:0007669"/>
    <property type="project" value="TreeGrafter"/>
</dbReference>
<evidence type="ECO:0000313" key="4">
    <source>
        <dbReference type="EMBL" id="QKS49083.1"/>
    </source>
</evidence>
<evidence type="ECO:0000256" key="2">
    <source>
        <dbReference type="PIRSR" id="PIRSR000390-2"/>
    </source>
</evidence>
<keyword evidence="2 3" id="KW-0663">Pyridoxal phosphate</keyword>